<sequence length="267" mass="29960">MKGKAVKGNLTWNARKFSTTSILFICIVCFLVGFLGSSIFFHSQPQEDNNEGLRLRRSAPRLLRSTMEKTEYNLLPAGELGDDSITLIPFQVLSWMPRALYFPNFATSEQCDSIVEMARGRLQPSSLALRKGETNASAEGIRTSYGVFIKANEDETGILDFVEEKIARATKIPRNHYEVATFLLYLTDVTEGGETVFPFENGMNMDGSYDYKDCVGLKVKPRKGDGLLFYSLLLNGTIDPASLHGSCPVIKGEKWVVTKWIRDQEFE</sequence>
<keyword evidence="12" id="KW-1185">Reference proteome</keyword>
<evidence type="ECO:0000256" key="5">
    <source>
        <dbReference type="ARBA" id="ARBA00022968"/>
    </source>
</evidence>
<comment type="caution">
    <text evidence="11">The sequence shown here is derived from an EMBL/GenBank/DDBJ whole genome shotgun (WGS) entry which is preliminary data.</text>
</comment>
<reference evidence="11 12" key="1">
    <citation type="journal article" date="2023" name="Plants (Basel)">
        <title>Bridging the Gap: Combining Genomics and Transcriptomics Approaches to Understand Stylosanthes scabra, an Orphan Legume from the Brazilian Caatinga.</title>
        <authorList>
            <person name="Ferreira-Neto J.R.C."/>
            <person name="da Silva M.D."/>
            <person name="Binneck E."/>
            <person name="de Melo N.F."/>
            <person name="da Silva R.H."/>
            <person name="de Melo A.L.T.M."/>
            <person name="Pandolfi V."/>
            <person name="Bustamante F.O."/>
            <person name="Brasileiro-Vidal A.C."/>
            <person name="Benko-Iseppon A.M."/>
        </authorList>
    </citation>
    <scope>NUCLEOTIDE SEQUENCE [LARGE SCALE GENOMIC DNA]</scope>
    <source>
        <tissue evidence="11">Leaves</tissue>
    </source>
</reference>
<dbReference type="InterPro" id="IPR044862">
    <property type="entry name" value="Pro_4_hyd_alph_FE2OG_OXY"/>
</dbReference>
<keyword evidence="3" id="KW-0479">Metal-binding</keyword>
<dbReference type="Gene3D" id="2.60.120.620">
    <property type="entry name" value="q2cbj1_9rhob like domain"/>
    <property type="match status" value="2"/>
</dbReference>
<evidence type="ECO:0000256" key="1">
    <source>
        <dbReference type="ARBA" id="ARBA00001961"/>
    </source>
</evidence>
<protein>
    <recommendedName>
        <fullName evidence="10">Fe2OG dioxygenase domain-containing protein</fullName>
    </recommendedName>
</protein>
<dbReference type="SMART" id="SM00702">
    <property type="entry name" value="P4Hc"/>
    <property type="match status" value="1"/>
</dbReference>
<keyword evidence="5" id="KW-0735">Signal-anchor</keyword>
<organism evidence="11 12">
    <name type="scientific">Stylosanthes scabra</name>
    <dbReference type="NCBI Taxonomy" id="79078"/>
    <lineage>
        <taxon>Eukaryota</taxon>
        <taxon>Viridiplantae</taxon>
        <taxon>Streptophyta</taxon>
        <taxon>Embryophyta</taxon>
        <taxon>Tracheophyta</taxon>
        <taxon>Spermatophyta</taxon>
        <taxon>Magnoliopsida</taxon>
        <taxon>eudicotyledons</taxon>
        <taxon>Gunneridae</taxon>
        <taxon>Pentapetalae</taxon>
        <taxon>rosids</taxon>
        <taxon>fabids</taxon>
        <taxon>Fabales</taxon>
        <taxon>Fabaceae</taxon>
        <taxon>Papilionoideae</taxon>
        <taxon>50 kb inversion clade</taxon>
        <taxon>dalbergioids sensu lato</taxon>
        <taxon>Dalbergieae</taxon>
        <taxon>Pterocarpus clade</taxon>
        <taxon>Stylosanthes</taxon>
    </lineage>
</organism>
<keyword evidence="9" id="KW-0472">Membrane</keyword>
<dbReference type="InterPro" id="IPR005123">
    <property type="entry name" value="Oxoglu/Fe-dep_dioxygenase_dom"/>
</dbReference>
<keyword evidence="9" id="KW-0812">Transmembrane</keyword>
<accession>A0ABU6X3I4</accession>
<dbReference type="PROSITE" id="PS51471">
    <property type="entry name" value="FE2OG_OXY"/>
    <property type="match status" value="1"/>
</dbReference>
<comment type="subcellular location">
    <subcellularLocation>
        <location evidence="2">Endoplasmic reticulum membrane</location>
        <topology evidence="2">Single-pass type II membrane protein</topology>
    </subcellularLocation>
</comment>
<proteinExistence type="predicted"/>
<dbReference type="PANTHER" id="PTHR10869">
    <property type="entry name" value="PROLYL 4-HYDROXYLASE ALPHA SUBUNIT"/>
    <property type="match status" value="1"/>
</dbReference>
<evidence type="ECO:0000313" key="12">
    <source>
        <dbReference type="Proteomes" id="UP001341840"/>
    </source>
</evidence>
<comment type="catalytic activity">
    <reaction evidence="8">
        <text>L-prolyl-[collagen] + 2-oxoglutarate + O2 = trans-4-hydroxy-L-prolyl-[collagen] + succinate + CO2</text>
        <dbReference type="Rhea" id="RHEA:18945"/>
        <dbReference type="Rhea" id="RHEA-COMP:11676"/>
        <dbReference type="Rhea" id="RHEA-COMP:11680"/>
        <dbReference type="ChEBI" id="CHEBI:15379"/>
        <dbReference type="ChEBI" id="CHEBI:16526"/>
        <dbReference type="ChEBI" id="CHEBI:16810"/>
        <dbReference type="ChEBI" id="CHEBI:30031"/>
        <dbReference type="ChEBI" id="CHEBI:50342"/>
        <dbReference type="ChEBI" id="CHEBI:61965"/>
        <dbReference type="EC" id="1.14.11.2"/>
    </reaction>
</comment>
<evidence type="ECO:0000256" key="9">
    <source>
        <dbReference type="SAM" id="Phobius"/>
    </source>
</evidence>
<evidence type="ECO:0000256" key="4">
    <source>
        <dbReference type="ARBA" id="ARBA00022964"/>
    </source>
</evidence>
<keyword evidence="7" id="KW-0408">Iron</keyword>
<dbReference type="Pfam" id="PF13640">
    <property type="entry name" value="2OG-FeII_Oxy_3"/>
    <property type="match status" value="1"/>
</dbReference>
<evidence type="ECO:0000256" key="8">
    <source>
        <dbReference type="ARBA" id="ARBA00049169"/>
    </source>
</evidence>
<evidence type="ECO:0000256" key="2">
    <source>
        <dbReference type="ARBA" id="ARBA00004648"/>
    </source>
</evidence>
<feature type="transmembrane region" description="Helical" evidence="9">
    <location>
        <begin position="21"/>
        <end position="41"/>
    </location>
</feature>
<name>A0ABU6X3I4_9FABA</name>
<keyword evidence="9" id="KW-1133">Transmembrane helix</keyword>
<keyword evidence="6" id="KW-0560">Oxidoreductase</keyword>
<gene>
    <name evidence="11" type="ORF">PIB30_008083</name>
</gene>
<dbReference type="PANTHER" id="PTHR10869:SF245">
    <property type="entry name" value="PROLYL 4-HYDROXYLASE SUBUNIT ALPHA-LIKE PROTEIN"/>
    <property type="match status" value="1"/>
</dbReference>
<dbReference type="InterPro" id="IPR045054">
    <property type="entry name" value="P4HA-like"/>
</dbReference>
<keyword evidence="4" id="KW-0223">Dioxygenase</keyword>
<evidence type="ECO:0000256" key="6">
    <source>
        <dbReference type="ARBA" id="ARBA00023002"/>
    </source>
</evidence>
<dbReference type="Proteomes" id="UP001341840">
    <property type="component" value="Unassembled WGS sequence"/>
</dbReference>
<dbReference type="EMBL" id="JASCZI010211466">
    <property type="protein sequence ID" value="MED6192207.1"/>
    <property type="molecule type" value="Genomic_DNA"/>
</dbReference>
<evidence type="ECO:0000313" key="11">
    <source>
        <dbReference type="EMBL" id="MED6192207.1"/>
    </source>
</evidence>
<comment type="cofactor">
    <cofactor evidence="1">
        <name>L-ascorbate</name>
        <dbReference type="ChEBI" id="CHEBI:38290"/>
    </cofactor>
</comment>
<evidence type="ECO:0000256" key="3">
    <source>
        <dbReference type="ARBA" id="ARBA00022723"/>
    </source>
</evidence>
<dbReference type="InterPro" id="IPR006620">
    <property type="entry name" value="Pro_4_hyd_alph"/>
</dbReference>
<evidence type="ECO:0000256" key="7">
    <source>
        <dbReference type="ARBA" id="ARBA00023004"/>
    </source>
</evidence>
<evidence type="ECO:0000259" key="10">
    <source>
        <dbReference type="PROSITE" id="PS51471"/>
    </source>
</evidence>
<feature type="domain" description="Fe2OG dioxygenase" evidence="10">
    <location>
        <begin position="124"/>
        <end position="263"/>
    </location>
</feature>